<reference evidence="3 4" key="1">
    <citation type="submission" date="2016-11" db="EMBL/GenBank/DDBJ databases">
        <authorList>
            <person name="Jaros S."/>
            <person name="Januszkiewicz K."/>
            <person name="Wedrychowicz H."/>
        </authorList>
    </citation>
    <scope>NUCLEOTIDE SEQUENCE [LARGE SCALE GENOMIC DNA]</scope>
    <source>
        <strain evidence="3 4">DSM 14214</strain>
    </source>
</reference>
<dbReference type="GeneID" id="78176902"/>
<dbReference type="OrthoDB" id="9776196at2"/>
<dbReference type="AlphaFoldDB" id="A0A1M6YW19"/>
<evidence type="ECO:0000313" key="3">
    <source>
        <dbReference type="EMBL" id="SHL22272.1"/>
    </source>
</evidence>
<dbReference type="Pfam" id="PF05949">
    <property type="entry name" value="DUF881"/>
    <property type="match status" value="1"/>
</dbReference>
<organism evidence="3 4">
    <name type="scientific">Anaerotignum lactatifermentans DSM 14214</name>
    <dbReference type="NCBI Taxonomy" id="1121323"/>
    <lineage>
        <taxon>Bacteria</taxon>
        <taxon>Bacillati</taxon>
        <taxon>Bacillota</taxon>
        <taxon>Clostridia</taxon>
        <taxon>Lachnospirales</taxon>
        <taxon>Anaerotignaceae</taxon>
        <taxon>Anaerotignum</taxon>
    </lineage>
</organism>
<feature type="coiled-coil region" evidence="2">
    <location>
        <begin position="40"/>
        <end position="77"/>
    </location>
</feature>
<comment type="similarity">
    <text evidence="1">Belongs to the UPF0749 family.</text>
</comment>
<evidence type="ECO:0000313" key="4">
    <source>
        <dbReference type="Proteomes" id="UP000183975"/>
    </source>
</evidence>
<dbReference type="EMBL" id="FRAH01000080">
    <property type="protein sequence ID" value="SHL22272.1"/>
    <property type="molecule type" value="Genomic_DNA"/>
</dbReference>
<proteinExistence type="inferred from homology"/>
<sequence length="240" mass="25380">MKPKGIIPGITALCAILGMLIGVQYNTVQSQAASAAGTDNVRLTELSAELRKEREEKEALEKQLDKQAELLETYEAGESDGAALESLQKENEKLRAFAGLSEQTGAGIVVTMDDSDKDMGGDKNAYLVHAEDILKVVNELFVAGAEAVSVNEQRIVAQSGITCAGSVITVNGVRVAAPFEIKAIGDASVLQAALRFPGGVVDTLSPWGIVIDIREEASVTVPAYTQSALWKTTEEGEDAS</sequence>
<dbReference type="Gene3D" id="3.30.70.1880">
    <property type="entry name" value="Protein of unknown function DUF881"/>
    <property type="match status" value="1"/>
</dbReference>
<name>A0A1M6YW19_9FIRM</name>
<gene>
    <name evidence="3" type="ORF">SAMN02745138_03094</name>
</gene>
<keyword evidence="4" id="KW-1185">Reference proteome</keyword>
<keyword evidence="2" id="KW-0175">Coiled coil</keyword>
<protein>
    <submittedName>
        <fullName evidence="3">Uncharacterized conserved protein YlxW, UPF0749 family</fullName>
    </submittedName>
</protein>
<evidence type="ECO:0000256" key="2">
    <source>
        <dbReference type="SAM" id="Coils"/>
    </source>
</evidence>
<evidence type="ECO:0000256" key="1">
    <source>
        <dbReference type="ARBA" id="ARBA00009108"/>
    </source>
</evidence>
<dbReference type="Proteomes" id="UP000183975">
    <property type="component" value="Unassembled WGS sequence"/>
</dbReference>
<accession>A0A1M6YW19</accession>
<dbReference type="InterPro" id="IPR010273">
    <property type="entry name" value="DUF881"/>
</dbReference>
<dbReference type="RefSeq" id="WP_072853257.1">
    <property type="nucleotide sequence ID" value="NZ_FRAH01000080.1"/>
</dbReference>
<dbReference type="PANTHER" id="PTHR37313">
    <property type="entry name" value="UPF0749 PROTEIN RV1825"/>
    <property type="match status" value="1"/>
</dbReference>
<dbReference type="PANTHER" id="PTHR37313:SF2">
    <property type="entry name" value="UPF0749 PROTEIN YLXX"/>
    <property type="match status" value="1"/>
</dbReference>